<feature type="domain" description="3-hydroxyacyl-CoA dehydrogenase NAD binding" evidence="3">
    <location>
        <begin position="3"/>
        <end position="182"/>
    </location>
</feature>
<dbReference type="InterPro" id="IPR022694">
    <property type="entry name" value="3-OHacyl-CoA_DH"/>
</dbReference>
<gene>
    <name evidence="4" type="ORF">MNBD_CHLOROFLEXI01-1375</name>
</gene>
<dbReference type="InterPro" id="IPR006108">
    <property type="entry name" value="3HC_DH_C"/>
</dbReference>
<evidence type="ECO:0000259" key="3">
    <source>
        <dbReference type="Pfam" id="PF02737"/>
    </source>
</evidence>
<dbReference type="PIRSF" id="PIRSF000105">
    <property type="entry name" value="HCDH"/>
    <property type="match status" value="1"/>
</dbReference>
<accession>A0A3B0UX20</accession>
<protein>
    <submittedName>
        <fullName evidence="4">3-hydroxybutyryl-CoA dehydrogenase</fullName>
        <ecNumber evidence="4">1.1.1.157</ecNumber>
    </submittedName>
</protein>
<dbReference type="InterPro" id="IPR036291">
    <property type="entry name" value="NAD(P)-bd_dom_sf"/>
</dbReference>
<dbReference type="EMBL" id="UOEU01000016">
    <property type="protein sequence ID" value="VAW29947.1"/>
    <property type="molecule type" value="Genomic_DNA"/>
</dbReference>
<dbReference type="AlphaFoldDB" id="A0A3B0UX20"/>
<dbReference type="SUPFAM" id="SSF51735">
    <property type="entry name" value="NAD(P)-binding Rossmann-fold domains"/>
    <property type="match status" value="1"/>
</dbReference>
<reference evidence="4" key="1">
    <citation type="submission" date="2018-06" db="EMBL/GenBank/DDBJ databases">
        <authorList>
            <person name="Zhirakovskaya E."/>
        </authorList>
    </citation>
    <scope>NUCLEOTIDE SEQUENCE</scope>
</reference>
<evidence type="ECO:0000259" key="2">
    <source>
        <dbReference type="Pfam" id="PF00725"/>
    </source>
</evidence>
<evidence type="ECO:0000256" key="1">
    <source>
        <dbReference type="ARBA" id="ARBA00023002"/>
    </source>
</evidence>
<dbReference type="Gene3D" id="3.40.50.720">
    <property type="entry name" value="NAD(P)-binding Rossmann-like Domain"/>
    <property type="match status" value="1"/>
</dbReference>
<dbReference type="EC" id="1.1.1.157" evidence="4"/>
<dbReference type="GO" id="GO:0008691">
    <property type="term" value="F:3-hydroxybutyryl-CoA dehydrogenase activity"/>
    <property type="evidence" value="ECO:0007669"/>
    <property type="project" value="UniProtKB-EC"/>
</dbReference>
<name>A0A3B0UX20_9ZZZZ</name>
<keyword evidence="1 4" id="KW-0560">Oxidoreductase</keyword>
<dbReference type="FunFam" id="3.40.50.720:FF:000009">
    <property type="entry name" value="Fatty oxidation complex, alpha subunit"/>
    <property type="match status" value="1"/>
</dbReference>
<dbReference type="SUPFAM" id="SSF48179">
    <property type="entry name" value="6-phosphogluconate dehydrogenase C-terminal domain-like"/>
    <property type="match status" value="1"/>
</dbReference>
<dbReference type="PANTHER" id="PTHR48075:SF5">
    <property type="entry name" value="3-HYDROXYBUTYRYL-COA DEHYDROGENASE"/>
    <property type="match status" value="1"/>
</dbReference>
<dbReference type="InterPro" id="IPR008927">
    <property type="entry name" value="6-PGluconate_DH-like_C_sf"/>
</dbReference>
<dbReference type="GO" id="GO:0006635">
    <property type="term" value="P:fatty acid beta-oxidation"/>
    <property type="evidence" value="ECO:0007669"/>
    <property type="project" value="TreeGrafter"/>
</dbReference>
<evidence type="ECO:0000313" key="4">
    <source>
        <dbReference type="EMBL" id="VAW29947.1"/>
    </source>
</evidence>
<dbReference type="Gene3D" id="1.10.1040.50">
    <property type="match status" value="1"/>
</dbReference>
<dbReference type="PANTHER" id="PTHR48075">
    <property type="entry name" value="3-HYDROXYACYL-COA DEHYDROGENASE FAMILY PROTEIN"/>
    <property type="match status" value="1"/>
</dbReference>
<feature type="domain" description="3-hydroxyacyl-CoA dehydrogenase C-terminal" evidence="2">
    <location>
        <begin position="185"/>
        <end position="280"/>
    </location>
</feature>
<dbReference type="InterPro" id="IPR006176">
    <property type="entry name" value="3-OHacyl-CoA_DH_NAD-bd"/>
</dbReference>
<sequence>MKTVSIIGAGTMGAGIAQVSALAGYDVILFDMADDLLTRSLAGILASIDKGVVRGKTEAAVAESAKTAVTLTTSLETAAQADLIIEAVPEKLALKREIFAKLDADAPEHAILSSNTSSLSINALAGATQRPDRFLGIHFFNPAHIMKLVELIRADFTSDETVATVQEYVTKLGKTAVLCKDTPAFIVNRVARPFYGEALRLLGENAADPATIDKLMRSIGFRMGPFELIDLIGCDVNLSVTQSVYDAYFQEPKYRPHPIQRRMVQSGRLGRKTGSGFYEYGSGK</sequence>
<dbReference type="Pfam" id="PF02737">
    <property type="entry name" value="3HCDH_N"/>
    <property type="match status" value="1"/>
</dbReference>
<proteinExistence type="predicted"/>
<dbReference type="Pfam" id="PF00725">
    <property type="entry name" value="3HCDH"/>
    <property type="match status" value="1"/>
</dbReference>
<organism evidence="4">
    <name type="scientific">hydrothermal vent metagenome</name>
    <dbReference type="NCBI Taxonomy" id="652676"/>
    <lineage>
        <taxon>unclassified sequences</taxon>
        <taxon>metagenomes</taxon>
        <taxon>ecological metagenomes</taxon>
    </lineage>
</organism>
<dbReference type="GO" id="GO:0070403">
    <property type="term" value="F:NAD+ binding"/>
    <property type="evidence" value="ECO:0007669"/>
    <property type="project" value="InterPro"/>
</dbReference>